<dbReference type="EMBL" id="JABUXR010000009">
    <property type="protein sequence ID" value="MBD8085757.1"/>
    <property type="molecule type" value="Genomic_DNA"/>
</dbReference>
<protein>
    <submittedName>
        <fullName evidence="1">Rpn family recombination-promoting nuclease/putative transposase</fullName>
    </submittedName>
</protein>
<dbReference type="NCBIfam" id="TIGR01784">
    <property type="entry name" value="T_den_put_tspse"/>
    <property type="match status" value="1"/>
</dbReference>
<dbReference type="Pfam" id="PF12784">
    <property type="entry name" value="PDDEXK_2"/>
    <property type="match status" value="1"/>
</dbReference>
<evidence type="ECO:0000313" key="1">
    <source>
        <dbReference type="EMBL" id="MBD8085757.1"/>
    </source>
</evidence>
<dbReference type="PANTHER" id="PTHR41317:SF1">
    <property type="entry name" value="PD-(D_E)XK NUCLEASE FAMILY TRANSPOSASE"/>
    <property type="match status" value="1"/>
</dbReference>
<dbReference type="InterPro" id="IPR010106">
    <property type="entry name" value="RpnA"/>
</dbReference>
<comment type="caution">
    <text evidence="1">The sequence shown here is derived from an EMBL/GenBank/DDBJ whole genome shotgun (WGS) entry which is preliminary data.</text>
</comment>
<name>A0ABR8ZKC7_9LACO</name>
<gene>
    <name evidence="1" type="ORF">HUK45_05790</name>
</gene>
<reference evidence="1 2" key="1">
    <citation type="submission" date="2020-06" db="EMBL/GenBank/DDBJ databases">
        <title>Limosilactobacillus sp. nov.</title>
        <authorList>
            <person name="Ksiezarek M."/>
            <person name="Goncalves Ribeiro T."/>
            <person name="Rocha J."/>
            <person name="Grosso F."/>
            <person name="Peixe L."/>
        </authorList>
    </citation>
    <scope>NUCLEOTIDE SEQUENCE [LARGE SCALE GENOMIC DNA]</scope>
    <source>
        <strain evidence="2">c9Ua_26_M</strain>
    </source>
</reference>
<proteinExistence type="predicted"/>
<dbReference type="RefSeq" id="WP_191911518.1">
    <property type="nucleotide sequence ID" value="NZ_JABUXR010000009.1"/>
</dbReference>
<accession>A0ABR8ZKC7</accession>
<organism evidence="1 2">
    <name type="scientific">Limosilactobacillus urinaemulieris</name>
    <dbReference type="NCBI Taxonomy" id="2742600"/>
    <lineage>
        <taxon>Bacteria</taxon>
        <taxon>Bacillati</taxon>
        <taxon>Bacillota</taxon>
        <taxon>Bacilli</taxon>
        <taxon>Lactobacillales</taxon>
        <taxon>Lactobacillaceae</taxon>
        <taxon>Limosilactobacillus</taxon>
    </lineage>
</organism>
<dbReference type="PANTHER" id="PTHR41317">
    <property type="entry name" value="PD-(D_E)XK NUCLEASE FAMILY TRANSPOSASE"/>
    <property type="match status" value="1"/>
</dbReference>
<keyword evidence="2" id="KW-1185">Reference proteome</keyword>
<sequence length="280" mass="32893">MNLIQKWEDAGLSNDFVFSKVMIDPKICQEVIQRVLPELKIDHIKLPNSQEEINFAPDAKGVRFDVFTRDTKNNCYDIEMQVADEKDLLKRARYYQAMTSLDSYEKGKNYQEANNSYVIFFCCFDPLGLGLQQYTIHRHVDESPEHIADDGTTTIFLNIPSLRKDVNQPLQKFLDVIANRKVDSDDHFIVQLKERVTFVKHNKKWRAEYMRLSLYEMDRRHGLKVARQEGIEEGKEEAILQVTSLFVKQQLPKENIIANLKEAYDLTDEEAEQYYKRCLK</sequence>
<dbReference type="Proteomes" id="UP000645007">
    <property type="component" value="Unassembled WGS sequence"/>
</dbReference>
<evidence type="ECO:0000313" key="2">
    <source>
        <dbReference type="Proteomes" id="UP000645007"/>
    </source>
</evidence>